<keyword evidence="5" id="KW-1185">Reference proteome</keyword>
<dbReference type="SUPFAM" id="SSF88713">
    <property type="entry name" value="Glycoside hydrolase/deacetylase"/>
    <property type="match status" value="1"/>
</dbReference>
<feature type="domain" description="NodB homology" evidence="3">
    <location>
        <begin position="172"/>
        <end position="380"/>
    </location>
</feature>
<dbReference type="PROSITE" id="PS51677">
    <property type="entry name" value="NODB"/>
    <property type="match status" value="1"/>
</dbReference>
<feature type="chain" id="PRO_5020751950" evidence="2">
    <location>
        <begin position="23"/>
        <end position="393"/>
    </location>
</feature>
<dbReference type="PANTHER" id="PTHR34216:SF7">
    <property type="entry name" value="POLY-BETA-1,6-N-ACETYL-D-GLUCOSAMINE N-DEACETYLASE"/>
    <property type="match status" value="1"/>
</dbReference>
<name>A0A4P8XSF8_9BACL</name>
<keyword evidence="4" id="KW-0645">Protease</keyword>
<organism evidence="4 5">
    <name type="scientific">Paenibacillus algicola</name>
    <dbReference type="NCBI Taxonomy" id="2565926"/>
    <lineage>
        <taxon>Bacteria</taxon>
        <taxon>Bacillati</taxon>
        <taxon>Bacillota</taxon>
        <taxon>Bacilli</taxon>
        <taxon>Bacillales</taxon>
        <taxon>Paenibacillaceae</taxon>
        <taxon>Paenibacillus</taxon>
    </lineage>
</organism>
<dbReference type="Pfam" id="PF07833">
    <property type="entry name" value="Cu_amine_oxidN1"/>
    <property type="match status" value="1"/>
</dbReference>
<dbReference type="InterPro" id="IPR002509">
    <property type="entry name" value="NODB_dom"/>
</dbReference>
<evidence type="ECO:0000256" key="2">
    <source>
        <dbReference type="SAM" id="SignalP"/>
    </source>
</evidence>
<dbReference type="GO" id="GO:0008233">
    <property type="term" value="F:peptidase activity"/>
    <property type="evidence" value="ECO:0007669"/>
    <property type="project" value="UniProtKB-KW"/>
</dbReference>
<evidence type="ECO:0000313" key="5">
    <source>
        <dbReference type="Proteomes" id="UP000300879"/>
    </source>
</evidence>
<dbReference type="EMBL" id="CP040396">
    <property type="protein sequence ID" value="QCT04841.1"/>
    <property type="molecule type" value="Genomic_DNA"/>
</dbReference>
<dbReference type="GO" id="GO:0005975">
    <property type="term" value="P:carbohydrate metabolic process"/>
    <property type="evidence" value="ECO:0007669"/>
    <property type="project" value="InterPro"/>
</dbReference>
<dbReference type="Pfam" id="PF01522">
    <property type="entry name" value="Polysacc_deac_1"/>
    <property type="match status" value="1"/>
</dbReference>
<proteinExistence type="predicted"/>
<dbReference type="GO" id="GO:0006508">
    <property type="term" value="P:proteolysis"/>
    <property type="evidence" value="ECO:0007669"/>
    <property type="project" value="UniProtKB-KW"/>
</dbReference>
<feature type="signal peptide" evidence="2">
    <location>
        <begin position="1"/>
        <end position="22"/>
    </location>
</feature>
<accession>A0A4P8XSF8</accession>
<dbReference type="Gene3D" id="3.30.457.10">
    <property type="entry name" value="Copper amine oxidase-like, N-terminal domain"/>
    <property type="match status" value="1"/>
</dbReference>
<dbReference type="InterPro" id="IPR012854">
    <property type="entry name" value="Cu_amine_oxidase-like_N"/>
</dbReference>
<sequence>MKKLLLLLLSVSFLFVSMPASAASPIRVKVNGALQSYDQPPEMINGSVLVPLRGIFESLGASLSVTGKNIKAVHKDTVVHLTIGSAAATINGAGVKLAQKAVVMNGRTLVPIRFVSEALGAEVKWSSADRMVSVSSRGAAQATPEPVPPAAVPIEDMSKIDPLNEKLYKGQALVTFSYDDGFLSSYNNALPLHSKYNMAGTFNIIGGKVYSGEQRFMNSSQIWAAHDLGIEIASHTQTHPFLTSSTEAEIREEFKTSKFILEDLVGEVSTIAIPNSDYNDAVRAIAVEYFDGVRVYNRDTNRADNYDPHWLKSFAVVNTTEFSTIQGWIDRAIEEKSWVIIMLHGITEERLGEYETTPQILGQVMQYINDQGKDKIMPVSTRDGVRLMNKEFK</sequence>
<dbReference type="CDD" id="cd10970">
    <property type="entry name" value="CE4_DAC_u1_6s"/>
    <property type="match status" value="1"/>
</dbReference>
<dbReference type="OrthoDB" id="9778320at2"/>
<dbReference type="RefSeq" id="WP_138227484.1">
    <property type="nucleotide sequence ID" value="NZ_CP040396.1"/>
</dbReference>
<keyword evidence="4" id="KW-0378">Hydrolase</keyword>
<dbReference type="KEGG" id="palo:E6C60_4136"/>
<dbReference type="AlphaFoldDB" id="A0A4P8XSF8"/>
<evidence type="ECO:0000256" key="1">
    <source>
        <dbReference type="ARBA" id="ARBA00022729"/>
    </source>
</evidence>
<keyword evidence="1 2" id="KW-0732">Signal</keyword>
<reference evidence="4 5" key="1">
    <citation type="submission" date="2019-05" db="EMBL/GenBank/DDBJ databases">
        <authorList>
            <person name="Chen C."/>
        </authorList>
    </citation>
    <scope>NUCLEOTIDE SEQUENCE [LARGE SCALE GENOMIC DNA]</scope>
    <source>
        <strain evidence="4 5">HB172198</strain>
    </source>
</reference>
<evidence type="ECO:0000313" key="4">
    <source>
        <dbReference type="EMBL" id="QCT04841.1"/>
    </source>
</evidence>
<dbReference type="InterPro" id="IPR011330">
    <property type="entry name" value="Glyco_hydro/deAcase_b/a-brl"/>
</dbReference>
<gene>
    <name evidence="4" type="ORF">E6C60_4136</name>
</gene>
<protein>
    <submittedName>
        <fullName evidence="4">Putative SCP-like extracellular protease</fullName>
    </submittedName>
</protein>
<dbReference type="GO" id="GO:0016810">
    <property type="term" value="F:hydrolase activity, acting on carbon-nitrogen (but not peptide) bonds"/>
    <property type="evidence" value="ECO:0007669"/>
    <property type="project" value="InterPro"/>
</dbReference>
<dbReference type="PANTHER" id="PTHR34216">
    <property type="match status" value="1"/>
</dbReference>
<dbReference type="InterPro" id="IPR036582">
    <property type="entry name" value="Mao_N_sf"/>
</dbReference>
<dbReference type="InterPro" id="IPR051398">
    <property type="entry name" value="Polysacch_Deacetylase"/>
</dbReference>
<evidence type="ECO:0000259" key="3">
    <source>
        <dbReference type="PROSITE" id="PS51677"/>
    </source>
</evidence>
<dbReference type="SUPFAM" id="SSF55383">
    <property type="entry name" value="Copper amine oxidase, domain N"/>
    <property type="match status" value="1"/>
</dbReference>
<dbReference type="Proteomes" id="UP000300879">
    <property type="component" value="Chromosome"/>
</dbReference>
<dbReference type="Gene3D" id="3.20.20.370">
    <property type="entry name" value="Glycoside hydrolase/deacetylase"/>
    <property type="match status" value="1"/>
</dbReference>